<dbReference type="PROSITE" id="PS50279">
    <property type="entry name" value="BPTI_KUNITZ_2"/>
    <property type="match status" value="1"/>
</dbReference>
<dbReference type="InterPro" id="IPR036388">
    <property type="entry name" value="WH-like_DNA-bd_sf"/>
</dbReference>
<feature type="compositionally biased region" description="Basic and acidic residues" evidence="6">
    <location>
        <begin position="1097"/>
        <end position="1115"/>
    </location>
</feature>
<feature type="domain" description="VWFA" evidence="7">
    <location>
        <begin position="403"/>
        <end position="586"/>
    </location>
</feature>
<organism evidence="9 10">
    <name type="scientific">Ranitomeya imitator</name>
    <name type="common">mimic poison frog</name>
    <dbReference type="NCBI Taxonomy" id="111125"/>
    <lineage>
        <taxon>Eukaryota</taxon>
        <taxon>Metazoa</taxon>
        <taxon>Chordata</taxon>
        <taxon>Craniata</taxon>
        <taxon>Vertebrata</taxon>
        <taxon>Euteleostomi</taxon>
        <taxon>Amphibia</taxon>
        <taxon>Batrachia</taxon>
        <taxon>Anura</taxon>
        <taxon>Neobatrachia</taxon>
        <taxon>Hyloidea</taxon>
        <taxon>Dendrobatidae</taxon>
        <taxon>Dendrobatinae</taxon>
        <taxon>Ranitomeya</taxon>
    </lineage>
</organism>
<feature type="compositionally biased region" description="Basic and acidic residues" evidence="6">
    <location>
        <begin position="1357"/>
        <end position="1367"/>
    </location>
</feature>
<dbReference type="InterPro" id="IPR009057">
    <property type="entry name" value="Homeodomain-like_sf"/>
</dbReference>
<dbReference type="SUPFAM" id="SSF53300">
    <property type="entry name" value="vWA-like"/>
    <property type="match status" value="2"/>
</dbReference>
<feature type="compositionally biased region" description="Low complexity" evidence="6">
    <location>
        <begin position="1407"/>
        <end position="1417"/>
    </location>
</feature>
<dbReference type="SUPFAM" id="SSF57362">
    <property type="entry name" value="BPTI-like"/>
    <property type="match status" value="1"/>
</dbReference>
<evidence type="ECO:0000259" key="8">
    <source>
        <dbReference type="PROSITE" id="PS50279"/>
    </source>
</evidence>
<dbReference type="PROSITE" id="PS00280">
    <property type="entry name" value="BPTI_KUNITZ_1"/>
    <property type="match status" value="1"/>
</dbReference>
<dbReference type="Gene3D" id="3.30.420.10">
    <property type="entry name" value="Ribonuclease H-like superfamily/Ribonuclease H"/>
    <property type="match status" value="1"/>
</dbReference>
<dbReference type="Gene3D" id="1.10.10.10">
    <property type="entry name" value="Winged helix-like DNA-binding domain superfamily/Winged helix DNA-binding domain"/>
    <property type="match status" value="1"/>
</dbReference>
<dbReference type="InterPro" id="IPR002492">
    <property type="entry name" value="Transposase_Tc1-like"/>
</dbReference>
<evidence type="ECO:0000256" key="4">
    <source>
        <dbReference type="ARBA" id="ARBA00023119"/>
    </source>
</evidence>
<dbReference type="EMBL" id="CAUEEQ010002891">
    <property type="protein sequence ID" value="CAJ0923929.1"/>
    <property type="molecule type" value="Genomic_DNA"/>
</dbReference>
<evidence type="ECO:0000313" key="10">
    <source>
        <dbReference type="Proteomes" id="UP001176940"/>
    </source>
</evidence>
<keyword evidence="2" id="KW-0964">Secreted</keyword>
<dbReference type="SMART" id="SM00131">
    <property type="entry name" value="KU"/>
    <property type="match status" value="1"/>
</dbReference>
<dbReference type="InterPro" id="IPR047655">
    <property type="entry name" value="Transpos_IS630-like"/>
</dbReference>
<proteinExistence type="predicted"/>
<dbReference type="InterPro" id="IPR057667">
    <property type="entry name" value="HTH_SB"/>
</dbReference>
<protein>
    <recommendedName>
        <fullName evidence="11">Collagen alpha-1(XXVIII) chain-like</fullName>
    </recommendedName>
</protein>
<dbReference type="InterPro" id="IPR002223">
    <property type="entry name" value="Kunitz_BPTI"/>
</dbReference>
<dbReference type="NCBIfam" id="NF033545">
    <property type="entry name" value="transpos_IS630"/>
    <property type="match status" value="1"/>
</dbReference>
<sequence>MVNMGKTKEHSKAIRDKIVEGHKAGNGYKTLSKELGLPGSTVGSIIWKWKAYGTTVSLPRPGEPLKVSSRAEARLVRRVKANPRTTSKELREDLMAVGTLVSVNTISNVLHRNGLRSRRARKVPLLSKRHVKARLQFAHDHLEDSETDWFKVLWSDETKIEIFGANHTRDVWRLDGTAYDPKNTIPTVKHGGGSIMLWGCFSAKGPGHLVRIHGKMDSTAYLEILAKNLRSSIKDLKMGRHFIFQQDNDPKHTAMKTKAWFKRQKIKVLQWPSQSPDLNPIENLWKELKIKVHMRHPKNLDNLEKICMEEWAKITPETCAGLIRSYKRRLLAVIANKGCLDSSYTCYRFPGLRLNTISVNQTSVAQNYFEERKLGRLKPKALISGPVDKVTNLSEQDEDCLLEMAFLLDSSESAKEYNHNQEKRFVLQMVDKLKGIQLESKRPFSWRMALLQYSSTVLIEQTFRDWKGLDNFKARISPIAYIGHGTFTSYAITNLTQLYMNEGTHKSQKVAILLTDGVDHPRNPDIFAATANAKNHDIKLFTVGMTSVAKEAANAAKLRLLASVPATRFVFHLQETEMVDKILKEVKELAEEGCRQSPVCTCEKVKKEKREFREPLVRKAGRVMMGFLGRKAGESGLNGIPGRDGLEGKPGYKGEQGERGECGIPGVKGDRGPEGPTGPRGLRGVQGTQGPPGDQGPEGFQGTKGDRGVAGPPGVQGETGIGLPGPKGDIGLQGRPGPNGPPGIGEPGPAGPQGSQGLPGERGPQGEGLPGPKGDRGFEGPRGTRGPPGPSLKGDKGDFGPPGLPGPIGLPGVGIQGEKGIQGPAGPPGMRGPPGEGLMGNKGDQGLPGESGFPGERGVGEPGTKGEPGSAGLAGLPGLPGEDGAPGQKGEPGLPGLRGPEGSPGIGIQGEKGDQGQRGIRGLTGPPGPAGPSGPKGEPGAAGRIGLPGPPGRAIVGPKGDIGPLGPQGLIGEPGVGIAGPKGDRGNPGPPGPYGPKGDGFAGPQGMPGLPGLPGEPGSEGFGLPGPKGDPGFRGPIGLPGPPGEGLQGPKGNVGKSGIPGAQGPPGEGIQGPKGEQGVQGLPGSRGLPGEGLLGPKGDRGSVGERGRKGDKGDSGEPGNPGDTGRTGTKGDPGLTREDIIKMIKEICGCGVKCKEIPMELVFVIDSSESVGPENFEIIKDFVTALVDRVTVGRNATRIGLVLYSLEVRLEFGLNRFTTQQDVKQAIRKMMYMGEGTYTGTAIRKATQEGFYGARNGVRKVAIVLTDGQTDKREAVKLDIAVREAQATNIQMYAIGIVNSSDPTQQEFIRELNLIASEPDTEHMYLIDDFNTLPEEERLRQERIRQEEERLRQERIRQEEERRRNEETFVVSREPQIPQKEIISIPNVDEEEEEDYDDEEEEIEQPSSSNRVIISSSAENGGASTSISSSSSRTVILSPGSSEKIEPIIPKIDYIQDARCKLPLDQGPCRTYIIKWYYDKQANSCAQFWYGGCSGNGNRFDAEDECKKFCVYTFEGEK</sequence>
<feature type="domain" description="VWFA" evidence="7">
    <location>
        <begin position="1160"/>
        <end position="1344"/>
    </location>
</feature>
<gene>
    <name evidence="9" type="ORF">RIMI_LOCUS2120492</name>
</gene>
<feature type="region of interest" description="Disordered" evidence="6">
    <location>
        <begin position="976"/>
        <end position="1135"/>
    </location>
</feature>
<evidence type="ECO:0000256" key="5">
    <source>
        <dbReference type="ARBA" id="ARBA00023157"/>
    </source>
</evidence>
<keyword evidence="3" id="KW-0130">Cell adhesion</keyword>
<dbReference type="Gene3D" id="4.10.410.10">
    <property type="entry name" value="Pancreatic trypsin inhibitor Kunitz domain"/>
    <property type="match status" value="1"/>
</dbReference>
<dbReference type="Gene3D" id="3.40.50.410">
    <property type="entry name" value="von Willebrand factor, type A domain"/>
    <property type="match status" value="2"/>
</dbReference>
<accession>A0ABN9KXH3</accession>
<evidence type="ECO:0000259" key="7">
    <source>
        <dbReference type="PROSITE" id="PS50234"/>
    </source>
</evidence>
<keyword evidence="4" id="KW-0176">Collagen</keyword>
<dbReference type="SUPFAM" id="SSF46689">
    <property type="entry name" value="Homeodomain-like"/>
    <property type="match status" value="1"/>
</dbReference>
<dbReference type="Pfam" id="PF13358">
    <property type="entry name" value="DDE_3"/>
    <property type="match status" value="1"/>
</dbReference>
<feature type="compositionally biased region" description="Low complexity" evidence="6">
    <location>
        <begin position="685"/>
        <end position="701"/>
    </location>
</feature>
<evidence type="ECO:0000256" key="2">
    <source>
        <dbReference type="ARBA" id="ARBA00022530"/>
    </source>
</evidence>
<dbReference type="CDD" id="cd22628">
    <property type="entry name" value="Kunitz_collagen_alpha1_XXVIII"/>
    <property type="match status" value="1"/>
</dbReference>
<evidence type="ECO:0000313" key="9">
    <source>
        <dbReference type="EMBL" id="CAJ0923929.1"/>
    </source>
</evidence>
<dbReference type="SMART" id="SM00327">
    <property type="entry name" value="VWA"/>
    <property type="match status" value="2"/>
</dbReference>
<keyword evidence="10" id="KW-1185">Reference proteome</keyword>
<dbReference type="PRINTS" id="PR00453">
    <property type="entry name" value="VWFADOMAIN"/>
</dbReference>
<dbReference type="PRINTS" id="PR00759">
    <property type="entry name" value="BASICPTASE"/>
</dbReference>
<dbReference type="Pfam" id="PF25787">
    <property type="entry name" value="HTH_SB"/>
    <property type="match status" value="1"/>
</dbReference>
<feature type="region of interest" description="Disordered" evidence="6">
    <location>
        <begin position="632"/>
        <end position="952"/>
    </location>
</feature>
<evidence type="ECO:0008006" key="11">
    <source>
        <dbReference type="Google" id="ProtNLM"/>
    </source>
</evidence>
<dbReference type="InterPro" id="IPR036880">
    <property type="entry name" value="Kunitz_BPTI_sf"/>
</dbReference>
<dbReference type="Pfam" id="PF01391">
    <property type="entry name" value="Collagen"/>
    <property type="match status" value="2"/>
</dbReference>
<feature type="domain" description="BPTI/Kunitz inhibitor" evidence="8">
    <location>
        <begin position="1460"/>
        <end position="1510"/>
    </location>
</feature>
<dbReference type="PANTHER" id="PTHR24020">
    <property type="entry name" value="COLLAGEN ALPHA"/>
    <property type="match status" value="1"/>
</dbReference>
<dbReference type="PROSITE" id="PS50234">
    <property type="entry name" value="VWFA"/>
    <property type="match status" value="2"/>
</dbReference>
<dbReference type="Proteomes" id="UP001176940">
    <property type="component" value="Unassembled WGS sequence"/>
</dbReference>
<evidence type="ECO:0000256" key="6">
    <source>
        <dbReference type="SAM" id="MobiDB-lite"/>
    </source>
</evidence>
<feature type="region of interest" description="Disordered" evidence="6">
    <location>
        <begin position="1357"/>
        <end position="1438"/>
    </location>
</feature>
<keyword evidence="2" id="KW-0272">Extracellular matrix</keyword>
<dbReference type="InterPro" id="IPR008160">
    <property type="entry name" value="Collagen"/>
</dbReference>
<dbReference type="Pfam" id="PF01498">
    <property type="entry name" value="HTH_Tnp_Tc3_2"/>
    <property type="match status" value="1"/>
</dbReference>
<feature type="compositionally biased region" description="Low complexity" evidence="6">
    <location>
        <begin position="933"/>
        <end position="942"/>
    </location>
</feature>
<dbReference type="InterPro" id="IPR038717">
    <property type="entry name" value="Tc1-like_DDE_dom"/>
</dbReference>
<keyword evidence="5" id="KW-1015">Disulfide bond</keyword>
<dbReference type="PANTHER" id="PTHR24020:SF87">
    <property type="entry name" value="COLLAGEN ALPHA-1(VI) CHAIN-LIKE"/>
    <property type="match status" value="1"/>
</dbReference>
<comment type="subcellular location">
    <subcellularLocation>
        <location evidence="1">Secreted</location>
        <location evidence="1">Extracellular space</location>
        <location evidence="1">Extracellular matrix</location>
    </subcellularLocation>
</comment>
<comment type="caution">
    <text evidence="9">The sequence shown here is derived from an EMBL/GenBank/DDBJ whole genome shotgun (WGS) entry which is preliminary data.</text>
</comment>
<feature type="compositionally biased region" description="Low complexity" evidence="6">
    <location>
        <begin position="867"/>
        <end position="901"/>
    </location>
</feature>
<evidence type="ECO:0000256" key="3">
    <source>
        <dbReference type="ARBA" id="ARBA00022889"/>
    </source>
</evidence>
<dbReference type="Pfam" id="PF00014">
    <property type="entry name" value="Kunitz_BPTI"/>
    <property type="match status" value="1"/>
</dbReference>
<reference evidence="9" key="1">
    <citation type="submission" date="2023-07" db="EMBL/GenBank/DDBJ databases">
        <authorList>
            <person name="Stuckert A."/>
        </authorList>
    </citation>
    <scope>NUCLEOTIDE SEQUENCE</scope>
</reference>
<dbReference type="InterPro" id="IPR020901">
    <property type="entry name" value="Prtase_inh_Kunz-CS"/>
</dbReference>
<feature type="compositionally biased region" description="Basic and acidic residues" evidence="6">
    <location>
        <begin position="644"/>
        <end position="661"/>
    </location>
</feature>
<dbReference type="CDD" id="cd01450">
    <property type="entry name" value="vWFA_subfamily_ECM"/>
    <property type="match status" value="1"/>
</dbReference>
<dbReference type="InterPro" id="IPR002035">
    <property type="entry name" value="VWF_A"/>
</dbReference>
<feature type="compositionally biased region" description="Acidic residues" evidence="6">
    <location>
        <begin position="1388"/>
        <end position="1404"/>
    </location>
</feature>
<dbReference type="InterPro" id="IPR050525">
    <property type="entry name" value="ECM_Assembly_Org"/>
</dbReference>
<dbReference type="Pfam" id="PF00092">
    <property type="entry name" value="VWA"/>
    <property type="match status" value="2"/>
</dbReference>
<dbReference type="InterPro" id="IPR036465">
    <property type="entry name" value="vWFA_dom_sf"/>
</dbReference>
<name>A0ABN9KXH3_9NEOB</name>
<evidence type="ECO:0000256" key="1">
    <source>
        <dbReference type="ARBA" id="ARBA00004498"/>
    </source>
</evidence>
<dbReference type="InterPro" id="IPR036397">
    <property type="entry name" value="RNaseH_sf"/>
</dbReference>